<dbReference type="Proteomes" id="UP000594621">
    <property type="component" value="Chromosome"/>
</dbReference>
<organism evidence="1 2">
    <name type="scientific">Bradyrhizobium commune</name>
    <dbReference type="NCBI Taxonomy" id="83627"/>
    <lineage>
        <taxon>Bacteria</taxon>
        <taxon>Pseudomonadati</taxon>
        <taxon>Pseudomonadota</taxon>
        <taxon>Alphaproteobacteria</taxon>
        <taxon>Hyphomicrobiales</taxon>
        <taxon>Nitrobacteraceae</taxon>
        <taxon>Bradyrhizobium</taxon>
    </lineage>
</organism>
<dbReference type="RefSeq" id="WP_195801047.1">
    <property type="nucleotide sequence ID" value="NZ_CP061379.1"/>
</dbReference>
<dbReference type="KEGG" id="bcou:IC761_34435"/>
<reference evidence="1 2" key="1">
    <citation type="submission" date="2020-09" db="EMBL/GenBank/DDBJ databases">
        <title>Complete genomes of bradyrhizobia occurring on native shrubby legumes in Australia.</title>
        <authorList>
            <person name="Lafay B."/>
        </authorList>
    </citation>
    <scope>NUCLEOTIDE SEQUENCE [LARGE SCALE GENOMIC DNA]</scope>
    <source>
        <strain evidence="1 2">BDV5040</strain>
    </source>
</reference>
<protein>
    <submittedName>
        <fullName evidence="1">Uncharacterized protein</fullName>
    </submittedName>
</protein>
<sequence length="151" mass="16159">MDFLDDLMSPGGDGLGEEANAATAGGSLVVPEKAPDGSFLMVEEQAFLATGALGYLVMFAQPDEVTGEDTLSNGREFADAAGWLSLPDEQEALDWLNQRLGASFETWRPRLAEAWALALSNLEFTAKPDPATVPRWARAPHSTGKLGRGHK</sequence>
<name>A0A7S9H094_9BRAD</name>
<evidence type="ECO:0000313" key="2">
    <source>
        <dbReference type="Proteomes" id="UP000594621"/>
    </source>
</evidence>
<evidence type="ECO:0000313" key="1">
    <source>
        <dbReference type="EMBL" id="QPF91480.1"/>
    </source>
</evidence>
<proteinExistence type="predicted"/>
<gene>
    <name evidence="1" type="ORF">IC761_34435</name>
</gene>
<accession>A0A7S9H094</accession>
<dbReference type="AlphaFoldDB" id="A0A7S9H094"/>
<keyword evidence="2" id="KW-1185">Reference proteome</keyword>
<dbReference type="EMBL" id="CP061379">
    <property type="protein sequence ID" value="QPF91480.1"/>
    <property type="molecule type" value="Genomic_DNA"/>
</dbReference>